<dbReference type="EMBL" id="JACCBH010000001">
    <property type="protein sequence ID" value="NYD53701.1"/>
    <property type="molecule type" value="Genomic_DNA"/>
</dbReference>
<comment type="caution">
    <text evidence="4">The sequence shown here is derived from an EMBL/GenBank/DDBJ whole genome shotgun (WGS) entry which is preliminary data.</text>
</comment>
<keyword evidence="5" id="KW-1185">Reference proteome</keyword>
<dbReference type="PANTHER" id="PTHR33392:SF6">
    <property type="entry name" value="POLYISOPRENYL-TEICHOIC ACID--PEPTIDOGLYCAN TEICHOIC ACID TRANSFERASE TAGU"/>
    <property type="match status" value="1"/>
</dbReference>
<accession>A0A7Y9ETW6</accession>
<evidence type="ECO:0000259" key="3">
    <source>
        <dbReference type="Pfam" id="PF03816"/>
    </source>
</evidence>
<dbReference type="Pfam" id="PF03816">
    <property type="entry name" value="LytR_cpsA_psr"/>
    <property type="match status" value="1"/>
</dbReference>
<dbReference type="NCBIfam" id="TIGR00350">
    <property type="entry name" value="lytR_cpsA_psr"/>
    <property type="match status" value="1"/>
</dbReference>
<dbReference type="Proteomes" id="UP000552045">
    <property type="component" value="Unassembled WGS sequence"/>
</dbReference>
<feature type="domain" description="Cell envelope-related transcriptional attenuator" evidence="3">
    <location>
        <begin position="94"/>
        <end position="249"/>
    </location>
</feature>
<name>A0A7Y9ETW6_9MICO</name>
<gene>
    <name evidence="4" type="ORF">BKA02_000756</name>
</gene>
<evidence type="ECO:0000313" key="4">
    <source>
        <dbReference type="EMBL" id="NYD53701.1"/>
    </source>
</evidence>
<feature type="region of interest" description="Disordered" evidence="2">
    <location>
        <begin position="337"/>
        <end position="392"/>
    </location>
</feature>
<sequence>MLKLIGIAASVVLVSAVAVAGFVVNDLAHTFGDGAVALEGQESLPPDLGAYTEGFDLLLVGLDVCEQDYAYLFGDRCPLDEDGILIEDDNGTLNDVNLLVHVSSDPRRVTAVSFPRDLQIPIPSCVDADGDTREAMSKQPLNSAYQYGELACVASTITQLTGQDIEFAASVTFGGVIEITNAVGGVEVCLASPIVDPDTDLDLPAGEHTIAGVEALKFLRTRHGVGNGSDLSRIGNQQQYLSSLVRKVSSDEVLRDTGTLMRLVNTAFENVTPSQSLTNPILLAQLALALKSVPVEEITFVQYPTLWDPENPNHVIPDTASADILWDAIRANTPLQITHQPGEDDGVVLADDGTGAPAPPPTEGAEPAPVTTLPPEVSGNRADQRTCSNGNG</sequence>
<organism evidence="4 5">
    <name type="scientific">Microbacterium pseudoresistens</name>
    <dbReference type="NCBI Taxonomy" id="640634"/>
    <lineage>
        <taxon>Bacteria</taxon>
        <taxon>Bacillati</taxon>
        <taxon>Actinomycetota</taxon>
        <taxon>Actinomycetes</taxon>
        <taxon>Micrococcales</taxon>
        <taxon>Microbacteriaceae</taxon>
        <taxon>Microbacterium</taxon>
    </lineage>
</organism>
<protein>
    <submittedName>
        <fullName evidence="4">LCP family protein required for cell wall assembly</fullName>
    </submittedName>
</protein>
<reference evidence="4 5" key="1">
    <citation type="submission" date="2020-07" db="EMBL/GenBank/DDBJ databases">
        <title>Sequencing the genomes of 1000 actinobacteria strains.</title>
        <authorList>
            <person name="Klenk H.-P."/>
        </authorList>
    </citation>
    <scope>NUCLEOTIDE SEQUENCE [LARGE SCALE GENOMIC DNA]</scope>
    <source>
        <strain evidence="4 5">DSM 22185</strain>
    </source>
</reference>
<dbReference type="InterPro" id="IPR004474">
    <property type="entry name" value="LytR_CpsA_psr"/>
</dbReference>
<dbReference type="AlphaFoldDB" id="A0A7Y9ETW6"/>
<evidence type="ECO:0000256" key="2">
    <source>
        <dbReference type="SAM" id="MobiDB-lite"/>
    </source>
</evidence>
<dbReference type="RefSeq" id="WP_343045336.1">
    <property type="nucleotide sequence ID" value="NZ_BAABLC010000007.1"/>
</dbReference>
<dbReference type="PANTHER" id="PTHR33392">
    <property type="entry name" value="POLYISOPRENYL-TEICHOIC ACID--PEPTIDOGLYCAN TEICHOIC ACID TRANSFERASE TAGU"/>
    <property type="match status" value="1"/>
</dbReference>
<dbReference type="Gene3D" id="3.40.630.190">
    <property type="entry name" value="LCP protein"/>
    <property type="match status" value="1"/>
</dbReference>
<evidence type="ECO:0000313" key="5">
    <source>
        <dbReference type="Proteomes" id="UP000552045"/>
    </source>
</evidence>
<proteinExistence type="inferred from homology"/>
<dbReference type="InterPro" id="IPR050922">
    <property type="entry name" value="LytR/CpsA/Psr_CW_biosynth"/>
</dbReference>
<evidence type="ECO:0000256" key="1">
    <source>
        <dbReference type="ARBA" id="ARBA00006068"/>
    </source>
</evidence>
<comment type="similarity">
    <text evidence="1">Belongs to the LytR/CpsA/Psr (LCP) family.</text>
</comment>